<dbReference type="VEuPathDB" id="FungiDB:YALI0_F18216g"/>
<dbReference type="SUPFAM" id="SSF55120">
    <property type="entry name" value="Pseudouridine synthase"/>
    <property type="match status" value="1"/>
</dbReference>
<dbReference type="AlphaFoldDB" id="A0A1H6PZX7"/>
<evidence type="ECO:0000256" key="2">
    <source>
        <dbReference type="ARBA" id="ARBA00009375"/>
    </source>
</evidence>
<feature type="domain" description="Pseudouridine synthase I TruA alpha/beta" evidence="7">
    <location>
        <begin position="232"/>
        <end position="338"/>
    </location>
</feature>
<proteinExistence type="inferred from homology"/>
<evidence type="ECO:0000256" key="4">
    <source>
        <dbReference type="ARBA" id="ARBA00023235"/>
    </source>
</evidence>
<dbReference type="GO" id="GO:1990481">
    <property type="term" value="P:mRNA pseudouridine synthesis"/>
    <property type="evidence" value="ECO:0007669"/>
    <property type="project" value="TreeGrafter"/>
</dbReference>
<reference evidence="8 9" key="1">
    <citation type="journal article" date="2016" name="PLoS ONE">
        <title>Sequence Assembly of Yarrowia lipolytica Strain W29/CLIB89 Shows Transposable Element Diversity.</title>
        <authorList>
            <person name="Magnan C."/>
            <person name="Yu J."/>
            <person name="Chang I."/>
            <person name="Jahn E."/>
            <person name="Kanomata Y."/>
            <person name="Wu J."/>
            <person name="Zeller M."/>
            <person name="Oakes M."/>
            <person name="Baldi P."/>
            <person name="Sandmeyer S."/>
        </authorList>
    </citation>
    <scope>NUCLEOTIDE SEQUENCE [LARGE SCALE GENOMIC DNA]</scope>
    <source>
        <strain evidence="9">CLIB89(W29)</strain>
    </source>
</reference>
<keyword evidence="4" id="KW-0413">Isomerase</keyword>
<dbReference type="HAMAP" id="MF_00171">
    <property type="entry name" value="TruA"/>
    <property type="match status" value="1"/>
</dbReference>
<dbReference type="RefSeq" id="XP_505568.3">
    <property type="nucleotide sequence ID" value="XM_505568.3"/>
</dbReference>
<feature type="region of interest" description="Disordered" evidence="6">
    <location>
        <begin position="53"/>
        <end position="73"/>
    </location>
</feature>
<dbReference type="OMA" id="ERMENSN"/>
<evidence type="ECO:0000313" key="8">
    <source>
        <dbReference type="EMBL" id="AOW07352.1"/>
    </source>
</evidence>
<dbReference type="GO" id="GO:0031119">
    <property type="term" value="P:tRNA pseudouridine synthesis"/>
    <property type="evidence" value="ECO:0007669"/>
    <property type="project" value="TreeGrafter"/>
</dbReference>
<dbReference type="Pfam" id="PF01416">
    <property type="entry name" value="PseudoU_synth_1"/>
    <property type="match status" value="1"/>
</dbReference>
<dbReference type="InterPro" id="IPR020103">
    <property type="entry name" value="PsdUridine_synth_cat_dom_sf"/>
</dbReference>
<comment type="subcellular location">
    <subcellularLocation>
        <location evidence="1">Nucleus</location>
    </subcellularLocation>
</comment>
<gene>
    <name evidence="8" type="ORF">YALI1_F24171g</name>
</gene>
<dbReference type="Gene3D" id="3.30.70.660">
    <property type="entry name" value="Pseudouridine synthase I, catalytic domain, C-terminal subdomain"/>
    <property type="match status" value="1"/>
</dbReference>
<dbReference type="NCBIfam" id="TIGR00071">
    <property type="entry name" value="hisT_truA"/>
    <property type="match status" value="1"/>
</dbReference>
<dbReference type="EMBL" id="CP017558">
    <property type="protein sequence ID" value="AOW07352.1"/>
    <property type="molecule type" value="Genomic_DNA"/>
</dbReference>
<sequence length="443" mass="51108">MALIAALKRLISAPKATRQLKFTPHQVSRMAEYQKWTRADLINRIFELEGKDPSTAQGAVPDPPVKASKAKRNESYDISRHPVRKIAIRFSYLGWNYGGLAVQHEDTPLPTIEGTILSAMQRCRLIPESASLFDLDFSRCGRTDRGVSAFSQVIALKVRSKLSPEEQQDAANDNKELNYIHILNQLLPPDIRIYSVALRLPEGFDSRFSCEYRHYRYFFHKGDLDIDLMRQAAKLYLGEHDYRNFCKVDGSKQLAHHNRVMLEAEIEQLSDDIYYFNLKGRAFLWHQVRCMMAILFLVGQKLEKPSVITDLLNPEKYPGRPVYDMAHDVPLVLYDCTFKEPIEWITPNAMPQERMENSNFKHWHDVMLQSTLSLAMMKHIAERTGSERTFPRAEDGDSDRVAVVNGSGSFSRKIPYVPISKRKMLDTPDVTNEKWRKRKEATQ</sequence>
<dbReference type="FunFam" id="3.30.70.660:FF:000012">
    <property type="entry name" value="tRNA pseudouridine synthase"/>
    <property type="match status" value="1"/>
</dbReference>
<dbReference type="InterPro" id="IPR020095">
    <property type="entry name" value="PsdUridine_synth_TruA_C"/>
</dbReference>
<dbReference type="Proteomes" id="UP000182444">
    <property type="component" value="Chromosome 1F"/>
</dbReference>
<dbReference type="PANTHER" id="PTHR11142:SF5">
    <property type="entry name" value="TRNA PSEUDOURIDINE(38_39) SYNTHASE"/>
    <property type="match status" value="1"/>
</dbReference>
<dbReference type="InterPro" id="IPR020097">
    <property type="entry name" value="PsdUridine_synth_TruA_a/b_dom"/>
</dbReference>
<evidence type="ECO:0000256" key="3">
    <source>
        <dbReference type="ARBA" id="ARBA00022694"/>
    </source>
</evidence>
<dbReference type="GO" id="GO:0005634">
    <property type="term" value="C:nucleus"/>
    <property type="evidence" value="ECO:0007669"/>
    <property type="project" value="UniProtKB-SubCell"/>
</dbReference>
<keyword evidence="3" id="KW-0819">tRNA processing</keyword>
<name>A0A1H6PZX7_YARLL</name>
<accession>A0A1H6PZX7</accession>
<organism evidence="8 9">
    <name type="scientific">Yarrowia lipolytica</name>
    <name type="common">Candida lipolytica</name>
    <dbReference type="NCBI Taxonomy" id="4952"/>
    <lineage>
        <taxon>Eukaryota</taxon>
        <taxon>Fungi</taxon>
        <taxon>Dikarya</taxon>
        <taxon>Ascomycota</taxon>
        <taxon>Saccharomycotina</taxon>
        <taxon>Dipodascomycetes</taxon>
        <taxon>Dipodascales</taxon>
        <taxon>Dipodascales incertae sedis</taxon>
        <taxon>Yarrowia</taxon>
    </lineage>
</organism>
<comment type="similarity">
    <text evidence="2">Belongs to the tRNA pseudouridine synthase TruA family.</text>
</comment>
<dbReference type="GeneID" id="2908670"/>
<evidence type="ECO:0000256" key="1">
    <source>
        <dbReference type="ARBA" id="ARBA00004123"/>
    </source>
</evidence>
<dbReference type="InterPro" id="IPR041707">
    <property type="entry name" value="Pus3-like"/>
</dbReference>
<protein>
    <recommendedName>
        <fullName evidence="7">Pseudouridine synthase I TruA alpha/beta domain-containing protein</fullName>
    </recommendedName>
</protein>
<evidence type="ECO:0000256" key="6">
    <source>
        <dbReference type="SAM" id="MobiDB-lite"/>
    </source>
</evidence>
<dbReference type="eggNOG" id="KOG2554">
    <property type="taxonomic scope" value="Eukaryota"/>
</dbReference>
<dbReference type="PANTHER" id="PTHR11142">
    <property type="entry name" value="PSEUDOURIDYLATE SYNTHASE"/>
    <property type="match status" value="1"/>
</dbReference>
<evidence type="ECO:0000256" key="5">
    <source>
        <dbReference type="ARBA" id="ARBA00023242"/>
    </source>
</evidence>
<evidence type="ECO:0000313" key="9">
    <source>
        <dbReference type="Proteomes" id="UP000182444"/>
    </source>
</evidence>
<dbReference type="GO" id="GO:0003723">
    <property type="term" value="F:RNA binding"/>
    <property type="evidence" value="ECO:0007669"/>
    <property type="project" value="InterPro"/>
</dbReference>
<keyword evidence="5" id="KW-0539">Nucleus</keyword>
<dbReference type="CDD" id="cd02569">
    <property type="entry name" value="PseudoU_synth_ScPus3"/>
    <property type="match status" value="1"/>
</dbReference>
<dbReference type="InterPro" id="IPR020094">
    <property type="entry name" value="TruA/RsuA/RluB/E/F_N"/>
</dbReference>
<dbReference type="InterPro" id="IPR001406">
    <property type="entry name" value="PsdUridine_synth_TruA"/>
</dbReference>
<dbReference type="GO" id="GO:0009982">
    <property type="term" value="F:pseudouridine synthase activity"/>
    <property type="evidence" value="ECO:0007669"/>
    <property type="project" value="InterPro"/>
</dbReference>
<dbReference type="Gene3D" id="3.30.70.580">
    <property type="entry name" value="Pseudouridine synthase I, catalytic domain, N-terminal subdomain"/>
    <property type="match status" value="1"/>
</dbReference>
<evidence type="ECO:0000259" key="7">
    <source>
        <dbReference type="Pfam" id="PF01416"/>
    </source>
</evidence>
<dbReference type="GO" id="GO:0005737">
    <property type="term" value="C:cytoplasm"/>
    <property type="evidence" value="ECO:0007669"/>
    <property type="project" value="TreeGrafter"/>
</dbReference>
<dbReference type="KEGG" id="yli:2908670"/>
<dbReference type="FunFam" id="3.30.70.580:FF:000020">
    <property type="entry name" value="tRNA pseudouridine synthase"/>
    <property type="match status" value="1"/>
</dbReference>
<dbReference type="VEuPathDB" id="FungiDB:YALI1_F24171g"/>